<keyword evidence="1" id="KW-0418">Kinase</keyword>
<dbReference type="AlphaFoldDB" id="A0A6I4STN3"/>
<dbReference type="SUPFAM" id="SSF52540">
    <property type="entry name" value="P-loop containing nucleoside triphosphate hydrolases"/>
    <property type="match status" value="1"/>
</dbReference>
<comment type="caution">
    <text evidence="1">The sequence shown here is derived from an EMBL/GenBank/DDBJ whole genome shotgun (WGS) entry which is preliminary data.</text>
</comment>
<dbReference type="Proteomes" id="UP000433652">
    <property type="component" value="Unassembled WGS sequence"/>
</dbReference>
<protein>
    <submittedName>
        <fullName evidence="1">Kinase</fullName>
    </submittedName>
</protein>
<gene>
    <name evidence="1" type="ORF">GRI89_01810</name>
</gene>
<dbReference type="PANTHER" id="PTHR10285">
    <property type="entry name" value="URIDINE KINASE"/>
    <property type="match status" value="1"/>
</dbReference>
<keyword evidence="2" id="KW-1185">Reference proteome</keyword>
<dbReference type="OrthoDB" id="455474at2"/>
<accession>A0A6I4STN3</accession>
<dbReference type="Gene3D" id="3.40.50.300">
    <property type="entry name" value="P-loop containing nucleotide triphosphate hydrolases"/>
    <property type="match status" value="1"/>
</dbReference>
<reference evidence="1 2" key="1">
    <citation type="submission" date="2019-12" db="EMBL/GenBank/DDBJ databases">
        <title>Genomic-based taxomic classification of the family Erythrobacteraceae.</title>
        <authorList>
            <person name="Xu L."/>
        </authorList>
    </citation>
    <scope>NUCLEOTIDE SEQUENCE [LARGE SCALE GENOMIC DNA]</scope>
    <source>
        <strain evidence="1 2">MCCC 1K01500</strain>
    </source>
</reference>
<evidence type="ECO:0000313" key="1">
    <source>
        <dbReference type="EMBL" id="MXO58280.1"/>
    </source>
</evidence>
<dbReference type="GO" id="GO:0016301">
    <property type="term" value="F:kinase activity"/>
    <property type="evidence" value="ECO:0007669"/>
    <property type="project" value="UniProtKB-KW"/>
</dbReference>
<evidence type="ECO:0000313" key="2">
    <source>
        <dbReference type="Proteomes" id="UP000433652"/>
    </source>
</evidence>
<organism evidence="1 2">
    <name type="scientific">Croceibacterium salegens</name>
    <dbReference type="NCBI Taxonomy" id="1737568"/>
    <lineage>
        <taxon>Bacteria</taxon>
        <taxon>Pseudomonadati</taxon>
        <taxon>Pseudomonadota</taxon>
        <taxon>Alphaproteobacteria</taxon>
        <taxon>Sphingomonadales</taxon>
        <taxon>Erythrobacteraceae</taxon>
        <taxon>Croceibacterium</taxon>
    </lineage>
</organism>
<sequence>MLVGINGAQGSGKSTVCRFLELLLADLGLSAVTLSLDDLYLTHAERQTLAEHTQPLFATRGVPGTHDVDLGMDLIDKLLSGRPADLPRFDKARDDRAPGSVRVEGPVDVILFEGWCVGAVPQPASALAQAINALEADEDPDGTWRREVNRRLATDYAELFARIDLLVMLKVEGFDAVRTNRAKQESKLGSGPAVMDADALDRFLMHYERLTRWQLEDMPERADILIEIGPDQRPISVRPALPSSGKT</sequence>
<dbReference type="InterPro" id="IPR027417">
    <property type="entry name" value="P-loop_NTPase"/>
</dbReference>
<dbReference type="EMBL" id="WTYM01000023">
    <property type="protein sequence ID" value="MXO58280.1"/>
    <property type="molecule type" value="Genomic_DNA"/>
</dbReference>
<proteinExistence type="predicted"/>
<keyword evidence="1" id="KW-0808">Transferase</keyword>
<name>A0A6I4STN3_9SPHN</name>